<keyword evidence="1" id="KW-0732">Signal</keyword>
<accession>A0A2T5IW58</accession>
<evidence type="ECO:0000313" key="3">
    <source>
        <dbReference type="Proteomes" id="UP000244223"/>
    </source>
</evidence>
<dbReference type="EMBL" id="QAON01000014">
    <property type="protein sequence ID" value="PTQ88147.1"/>
    <property type="molecule type" value="Genomic_DNA"/>
</dbReference>
<dbReference type="Proteomes" id="UP000244223">
    <property type="component" value="Unassembled WGS sequence"/>
</dbReference>
<protein>
    <submittedName>
        <fullName evidence="2">Uncharacterized protein</fullName>
    </submittedName>
</protein>
<name>A0A2T5IW58_9GAMM</name>
<reference evidence="2 3" key="1">
    <citation type="submission" date="2018-04" db="EMBL/GenBank/DDBJ databases">
        <title>Genomic Encyclopedia of Archaeal and Bacterial Type Strains, Phase II (KMG-II): from individual species to whole genera.</title>
        <authorList>
            <person name="Goeker M."/>
        </authorList>
    </citation>
    <scope>NUCLEOTIDE SEQUENCE [LARGE SCALE GENOMIC DNA]</scope>
    <source>
        <strain evidence="2 3">DSM 5822</strain>
    </source>
</reference>
<keyword evidence="3" id="KW-1185">Reference proteome</keyword>
<gene>
    <name evidence="2" type="ORF">C8N29_1145</name>
</gene>
<sequence>MRSCLLVFLCAISTSSLSYADAAAVKQAIQDNVPLQQVIESELAKGEKITDVIESITSAAPTLAYQAIVIAITLQPDAKDALLKVADKLGLDANILKTMLANNTNTKSPTNTTSSNTVLFGSAGGIANPMQFIPVRNNAGGGSGGGVIIIGDDTCSGIKNPVTGVSSCVASPN</sequence>
<evidence type="ECO:0000256" key="1">
    <source>
        <dbReference type="SAM" id="SignalP"/>
    </source>
</evidence>
<feature type="chain" id="PRO_5031560519" evidence="1">
    <location>
        <begin position="21"/>
        <end position="173"/>
    </location>
</feature>
<proteinExistence type="predicted"/>
<dbReference type="AlphaFoldDB" id="A0A2T5IW58"/>
<evidence type="ECO:0000313" key="2">
    <source>
        <dbReference type="EMBL" id="PTQ88147.1"/>
    </source>
</evidence>
<comment type="caution">
    <text evidence="2">The sequence shown here is derived from an EMBL/GenBank/DDBJ whole genome shotgun (WGS) entry which is preliminary data.</text>
</comment>
<feature type="signal peptide" evidence="1">
    <location>
        <begin position="1"/>
        <end position="20"/>
    </location>
</feature>
<organism evidence="2 3">
    <name type="scientific">Agitococcus lubricus</name>
    <dbReference type="NCBI Taxonomy" id="1077255"/>
    <lineage>
        <taxon>Bacteria</taxon>
        <taxon>Pseudomonadati</taxon>
        <taxon>Pseudomonadota</taxon>
        <taxon>Gammaproteobacteria</taxon>
        <taxon>Moraxellales</taxon>
        <taxon>Moraxellaceae</taxon>
        <taxon>Agitococcus</taxon>
    </lineage>
</organism>
<dbReference type="RefSeq" id="WP_107866451.1">
    <property type="nucleotide sequence ID" value="NZ_QAON01000014.1"/>
</dbReference>